<dbReference type="Pfam" id="PF01237">
    <property type="entry name" value="Oxysterol_BP"/>
    <property type="match status" value="1"/>
</dbReference>
<evidence type="ECO:0000313" key="5">
    <source>
        <dbReference type="EMBL" id="CAD5114248.1"/>
    </source>
</evidence>
<evidence type="ECO:0000256" key="2">
    <source>
        <dbReference type="RuleBase" id="RU003844"/>
    </source>
</evidence>
<gene>
    <name evidence="5" type="ORF">DGYR_LOCUS3113</name>
</gene>
<protein>
    <recommendedName>
        <fullName evidence="3">Oxysterol-binding protein</fullName>
    </recommendedName>
</protein>
<dbReference type="EMBL" id="CAJFCJ010000005">
    <property type="protein sequence ID" value="CAD5114248.1"/>
    <property type="molecule type" value="Genomic_DNA"/>
</dbReference>
<dbReference type="AlphaFoldDB" id="A0A7I8VEZ9"/>
<dbReference type="GO" id="GO:0005829">
    <property type="term" value="C:cytosol"/>
    <property type="evidence" value="ECO:0007669"/>
    <property type="project" value="TreeGrafter"/>
</dbReference>
<evidence type="ECO:0000256" key="3">
    <source>
        <dbReference type="RuleBase" id="RU003845"/>
    </source>
</evidence>
<dbReference type="GO" id="GO:0005886">
    <property type="term" value="C:plasma membrane"/>
    <property type="evidence" value="ECO:0007669"/>
    <property type="project" value="TreeGrafter"/>
</dbReference>
<keyword evidence="3" id="KW-0445">Lipid transport</keyword>
<dbReference type="OrthoDB" id="416222at2759"/>
<dbReference type="PROSITE" id="PS01013">
    <property type="entry name" value="OSBP"/>
    <property type="match status" value="1"/>
</dbReference>
<reference evidence="5 6" key="1">
    <citation type="submission" date="2020-08" db="EMBL/GenBank/DDBJ databases">
        <authorList>
            <person name="Hejnol A."/>
        </authorList>
    </citation>
    <scope>NUCLEOTIDE SEQUENCE [LARGE SCALE GENOMIC DNA]</scope>
</reference>
<dbReference type="SUPFAM" id="SSF144000">
    <property type="entry name" value="Oxysterol-binding protein-like"/>
    <property type="match status" value="1"/>
</dbReference>
<dbReference type="Proteomes" id="UP000549394">
    <property type="component" value="Unassembled WGS sequence"/>
</dbReference>
<dbReference type="PANTHER" id="PTHR10972:SF209">
    <property type="entry name" value="OXYSTEROL-BINDING PROTEIN"/>
    <property type="match status" value="1"/>
</dbReference>
<dbReference type="InterPro" id="IPR000648">
    <property type="entry name" value="Oxysterol-bd"/>
</dbReference>
<comment type="similarity">
    <text evidence="2">Belongs to the OSBP family.</text>
</comment>
<dbReference type="GO" id="GO:0032934">
    <property type="term" value="F:sterol binding"/>
    <property type="evidence" value="ECO:0007669"/>
    <property type="project" value="TreeGrafter"/>
</dbReference>
<dbReference type="GO" id="GO:0097038">
    <property type="term" value="C:perinuclear endoplasmic reticulum"/>
    <property type="evidence" value="ECO:0007669"/>
    <property type="project" value="TreeGrafter"/>
</dbReference>
<keyword evidence="1" id="KW-0446">Lipid-binding</keyword>
<evidence type="ECO:0000256" key="1">
    <source>
        <dbReference type="ARBA" id="ARBA00023121"/>
    </source>
</evidence>
<organism evidence="5 6">
    <name type="scientific">Dimorphilus gyrociliatus</name>
    <dbReference type="NCBI Taxonomy" id="2664684"/>
    <lineage>
        <taxon>Eukaryota</taxon>
        <taxon>Metazoa</taxon>
        <taxon>Spiralia</taxon>
        <taxon>Lophotrochozoa</taxon>
        <taxon>Annelida</taxon>
        <taxon>Polychaeta</taxon>
        <taxon>Polychaeta incertae sedis</taxon>
        <taxon>Dinophilidae</taxon>
        <taxon>Dimorphilus</taxon>
    </lineage>
</organism>
<dbReference type="InterPro" id="IPR037239">
    <property type="entry name" value="OSBP_sf"/>
</dbReference>
<name>A0A7I8VEZ9_9ANNE</name>
<keyword evidence="3" id="KW-0813">Transport</keyword>
<dbReference type="PANTHER" id="PTHR10972">
    <property type="entry name" value="OXYSTEROL-BINDING PROTEIN-RELATED"/>
    <property type="match status" value="1"/>
</dbReference>
<dbReference type="FunFam" id="2.40.160.120:FF:000005">
    <property type="entry name" value="Oxysterol-binding protein"/>
    <property type="match status" value="1"/>
</dbReference>
<proteinExistence type="inferred from homology"/>
<dbReference type="InterPro" id="IPR018494">
    <property type="entry name" value="Oxysterol-bd_CS"/>
</dbReference>
<sequence length="401" mass="46174">MFSEATNSNIELDEGDSMSGSSNVDRKSRRESLGNTQFTGLRGQNNTRFRVLFSKLINKLLLNRKRLPVPMFSRNNTSIFSLLRQCIGKDLSKITMPVTFNEPLSFLQRLSEYLESSYLIDNASDSTDPIHRMEFVTAFAVSALSSNHERLGKPFNPLLGETYELVREDLGFSLVAEQVSHHPPISAFHAESSSYTFSGSISPAVKYTGKNVDIRPEGFVTLHLKKWNETYVWSNIACRVHNIFIGKLWIEHYGKMKINCVETGWSSELEFHKSYKDSFWSSHLYHIVDGHLYDEKQQKKRSFCGQWIDCLYSFDSNAWRTYEKTLKRLNETVTGLKRMCSLSNQTFLRSTSEESDCEASKGDVSNVLVYRRIPRTTDVVILCMYFFLVPNKIHFSDENEI</sequence>
<feature type="compositionally biased region" description="Polar residues" evidence="4">
    <location>
        <begin position="1"/>
        <end position="10"/>
    </location>
</feature>
<accession>A0A7I8VEZ9</accession>
<evidence type="ECO:0000256" key="4">
    <source>
        <dbReference type="SAM" id="MobiDB-lite"/>
    </source>
</evidence>
<dbReference type="GO" id="GO:0006869">
    <property type="term" value="P:lipid transport"/>
    <property type="evidence" value="ECO:0007669"/>
    <property type="project" value="UniProtKB-KW"/>
</dbReference>
<keyword evidence="6" id="KW-1185">Reference proteome</keyword>
<evidence type="ECO:0000313" key="6">
    <source>
        <dbReference type="Proteomes" id="UP000549394"/>
    </source>
</evidence>
<comment type="caution">
    <text evidence="5">The sequence shown here is derived from an EMBL/GenBank/DDBJ whole genome shotgun (WGS) entry which is preliminary data.</text>
</comment>
<feature type="region of interest" description="Disordered" evidence="4">
    <location>
        <begin position="1"/>
        <end position="39"/>
    </location>
</feature>
<dbReference type="Gene3D" id="2.40.160.120">
    <property type="match status" value="1"/>
</dbReference>